<dbReference type="InterPro" id="IPR029472">
    <property type="entry name" value="Copia-like_N"/>
</dbReference>
<gene>
    <name evidence="3" type="ORF">Tci_152647</name>
</gene>
<sequence>MEVIAAASDLGLVDDVGLVQLWGWVKERVEAKLDGVGTKVDYKEVTSRWKKARKVVDHGGDRVVALDASNPLHLHPNDSVALTVSVKLKGTKNYQVWSCALLLALEGKNKTGFIDGSCKRGNIQRSQTFTSFSRPSNDNKHNDNGIRLGHPADQVLDVLKSTLNFNNKESDLMCDTCQTAKQTREPFPLSDLVSTELRELVHLDFGGAYKVTSRDMFRYFFTIVDDLMIFYNFITTQFKKNIKDVDASASKSESFAALEKNNSSFEGIVFHDHSQEGINQVNNDVTNLRRSYRPSIFPRNFNDLVVDSKVKYVRRKATGSKWVFKIKYKSNCEIERFEARLVAKSFNHIEGIDFDETFSPVVKIVTIRCLINLDVQSGWSSKSDYSLFPKSRGDVFIALLVYVNDIIIIGNSLPEINKVIKYLKGSPGKGINVIKGSASGIDLKAYPDADWARCTDIRRSITGYCVFMCRSMVSWKIKKQNTISKSSTKAEHRTLAYVTSEVI</sequence>
<dbReference type="InterPro" id="IPR013103">
    <property type="entry name" value="RVT_2"/>
</dbReference>
<dbReference type="CDD" id="cd09272">
    <property type="entry name" value="RNase_HI_RT_Ty1"/>
    <property type="match status" value="1"/>
</dbReference>
<evidence type="ECO:0000259" key="1">
    <source>
        <dbReference type="Pfam" id="PF07727"/>
    </source>
</evidence>
<dbReference type="PANTHER" id="PTHR11439">
    <property type="entry name" value="GAG-POL-RELATED RETROTRANSPOSON"/>
    <property type="match status" value="1"/>
</dbReference>
<feature type="domain" description="Reverse transcriptase Ty1/copia-type" evidence="1">
    <location>
        <begin position="315"/>
        <end position="380"/>
    </location>
</feature>
<evidence type="ECO:0000313" key="3">
    <source>
        <dbReference type="EMBL" id="GEV80670.1"/>
    </source>
</evidence>
<dbReference type="EMBL" id="BKCJ010034916">
    <property type="protein sequence ID" value="GEV80670.1"/>
    <property type="molecule type" value="Genomic_DNA"/>
</dbReference>
<dbReference type="AlphaFoldDB" id="A0A699GPZ6"/>
<dbReference type="PANTHER" id="PTHR11439:SF470">
    <property type="entry name" value="CYSTEINE-RICH RLK (RECEPTOR-LIKE PROTEIN KINASE) 8"/>
    <property type="match status" value="1"/>
</dbReference>
<protein>
    <submittedName>
        <fullName evidence="3">Uncharacterized protein</fullName>
    </submittedName>
</protein>
<comment type="caution">
    <text evidence="3">The sequence shown here is derived from an EMBL/GenBank/DDBJ whole genome shotgun (WGS) entry which is preliminary data.</text>
</comment>
<name>A0A699GPZ6_TANCI</name>
<reference evidence="3" key="1">
    <citation type="journal article" date="2019" name="Sci. Rep.">
        <title>Draft genome of Tanacetum cinerariifolium, the natural source of mosquito coil.</title>
        <authorList>
            <person name="Yamashiro T."/>
            <person name="Shiraishi A."/>
            <person name="Satake H."/>
            <person name="Nakayama K."/>
        </authorList>
    </citation>
    <scope>NUCLEOTIDE SEQUENCE</scope>
</reference>
<evidence type="ECO:0000259" key="2">
    <source>
        <dbReference type="Pfam" id="PF14244"/>
    </source>
</evidence>
<dbReference type="Pfam" id="PF07727">
    <property type="entry name" value="RVT_2"/>
    <property type="match status" value="1"/>
</dbReference>
<proteinExistence type="predicted"/>
<feature type="domain" description="Retrotransposon Copia-like N-terminal" evidence="2">
    <location>
        <begin position="76"/>
        <end position="119"/>
    </location>
</feature>
<dbReference type="Pfam" id="PF14244">
    <property type="entry name" value="Retrotran_gag_3"/>
    <property type="match status" value="1"/>
</dbReference>
<accession>A0A699GPZ6</accession>
<organism evidence="3">
    <name type="scientific">Tanacetum cinerariifolium</name>
    <name type="common">Dalmatian daisy</name>
    <name type="synonym">Chrysanthemum cinerariifolium</name>
    <dbReference type="NCBI Taxonomy" id="118510"/>
    <lineage>
        <taxon>Eukaryota</taxon>
        <taxon>Viridiplantae</taxon>
        <taxon>Streptophyta</taxon>
        <taxon>Embryophyta</taxon>
        <taxon>Tracheophyta</taxon>
        <taxon>Spermatophyta</taxon>
        <taxon>Magnoliopsida</taxon>
        <taxon>eudicotyledons</taxon>
        <taxon>Gunneridae</taxon>
        <taxon>Pentapetalae</taxon>
        <taxon>asterids</taxon>
        <taxon>campanulids</taxon>
        <taxon>Asterales</taxon>
        <taxon>Asteraceae</taxon>
        <taxon>Asteroideae</taxon>
        <taxon>Anthemideae</taxon>
        <taxon>Anthemidinae</taxon>
        <taxon>Tanacetum</taxon>
    </lineage>
</organism>